<dbReference type="EMBL" id="MRZV01000493">
    <property type="protein sequence ID" value="PIK48923.1"/>
    <property type="molecule type" value="Genomic_DNA"/>
</dbReference>
<evidence type="ECO:0000313" key="1">
    <source>
        <dbReference type="EMBL" id="PIK48923.1"/>
    </source>
</evidence>
<dbReference type="GO" id="GO:0000976">
    <property type="term" value="F:transcription cis-regulatory region binding"/>
    <property type="evidence" value="ECO:0007669"/>
    <property type="project" value="TreeGrafter"/>
</dbReference>
<dbReference type="Proteomes" id="UP000230750">
    <property type="component" value="Unassembled WGS sequence"/>
</dbReference>
<dbReference type="AlphaFoldDB" id="A0A2G8KLN9"/>
<evidence type="ECO:0000313" key="2">
    <source>
        <dbReference type="Proteomes" id="UP000230750"/>
    </source>
</evidence>
<protein>
    <submittedName>
        <fullName evidence="1">Uncharacterized protein</fullName>
    </submittedName>
</protein>
<keyword evidence="2" id="KW-1185">Reference proteome</keyword>
<dbReference type="STRING" id="307972.A0A2G8KLN9"/>
<dbReference type="PANTHER" id="PTHR13964">
    <property type="entry name" value="RBP-RELATED"/>
    <property type="match status" value="1"/>
</dbReference>
<gene>
    <name evidence="1" type="ORF">BSL78_14225</name>
</gene>
<accession>A0A2G8KLN9</accession>
<dbReference type="InterPro" id="IPR051232">
    <property type="entry name" value="ARID/SWI1_ChromRemod"/>
</dbReference>
<name>A0A2G8KLN9_STIJA</name>
<reference evidence="1 2" key="1">
    <citation type="journal article" date="2017" name="PLoS Biol.">
        <title>The sea cucumber genome provides insights into morphological evolution and visceral regeneration.</title>
        <authorList>
            <person name="Zhang X."/>
            <person name="Sun L."/>
            <person name="Yuan J."/>
            <person name="Sun Y."/>
            <person name="Gao Y."/>
            <person name="Zhang L."/>
            <person name="Li S."/>
            <person name="Dai H."/>
            <person name="Hamel J.F."/>
            <person name="Liu C."/>
            <person name="Yu Y."/>
            <person name="Liu S."/>
            <person name="Lin W."/>
            <person name="Guo K."/>
            <person name="Jin S."/>
            <person name="Xu P."/>
            <person name="Storey K.B."/>
            <person name="Huan P."/>
            <person name="Zhang T."/>
            <person name="Zhou Y."/>
            <person name="Zhang J."/>
            <person name="Lin C."/>
            <person name="Li X."/>
            <person name="Xing L."/>
            <person name="Huo D."/>
            <person name="Sun M."/>
            <person name="Wang L."/>
            <person name="Mercier A."/>
            <person name="Li F."/>
            <person name="Yang H."/>
            <person name="Xiang J."/>
        </authorList>
    </citation>
    <scope>NUCLEOTIDE SEQUENCE [LARGE SCALE GENOMIC DNA]</scope>
    <source>
        <strain evidence="1">Shaxun</strain>
        <tissue evidence="1">Muscle</tissue>
    </source>
</reference>
<dbReference type="GO" id="GO:0006357">
    <property type="term" value="P:regulation of transcription by RNA polymerase II"/>
    <property type="evidence" value="ECO:0007669"/>
    <property type="project" value="TreeGrafter"/>
</dbReference>
<dbReference type="GO" id="GO:0005634">
    <property type="term" value="C:nucleus"/>
    <property type="evidence" value="ECO:0007669"/>
    <property type="project" value="TreeGrafter"/>
</dbReference>
<dbReference type="PANTHER" id="PTHR13964:SF27">
    <property type="entry name" value="HAT-TRICK, ISOFORM D"/>
    <property type="match status" value="1"/>
</dbReference>
<dbReference type="OrthoDB" id="10068428at2759"/>
<organism evidence="1 2">
    <name type="scientific">Stichopus japonicus</name>
    <name type="common">Sea cucumber</name>
    <dbReference type="NCBI Taxonomy" id="307972"/>
    <lineage>
        <taxon>Eukaryota</taxon>
        <taxon>Metazoa</taxon>
        <taxon>Echinodermata</taxon>
        <taxon>Eleutherozoa</taxon>
        <taxon>Echinozoa</taxon>
        <taxon>Holothuroidea</taxon>
        <taxon>Aspidochirotacea</taxon>
        <taxon>Aspidochirotida</taxon>
        <taxon>Stichopodidae</taxon>
        <taxon>Apostichopus</taxon>
    </lineage>
</organism>
<sequence>MSSPDERIAVIQKQLIELRKIYLQLKSEVSSIDRRRKRFRRKEREAQAQAAALMAARSLANISNSAPAPTAPSAS</sequence>
<comment type="caution">
    <text evidence="1">The sequence shown here is derived from an EMBL/GenBank/DDBJ whole genome shotgun (WGS) entry which is preliminary data.</text>
</comment>
<proteinExistence type="predicted"/>